<proteinExistence type="predicted"/>
<organism evidence="1 2">
    <name type="scientific">Ascaris lumbricoides</name>
    <name type="common">Giant roundworm</name>
    <dbReference type="NCBI Taxonomy" id="6252"/>
    <lineage>
        <taxon>Eukaryota</taxon>
        <taxon>Metazoa</taxon>
        <taxon>Ecdysozoa</taxon>
        <taxon>Nematoda</taxon>
        <taxon>Chromadorea</taxon>
        <taxon>Rhabditida</taxon>
        <taxon>Spirurina</taxon>
        <taxon>Ascaridomorpha</taxon>
        <taxon>Ascaridoidea</taxon>
        <taxon>Ascarididae</taxon>
        <taxon>Ascaris</taxon>
    </lineage>
</organism>
<sequence>METIGEVTCQGGKLDKNLKNSSLMRTSPAFFGQGVPGEKRFCRGDCLIEKVVKIGTLELPPMETLPGYGDFSKHQLQSRNERG</sequence>
<protein>
    <submittedName>
        <fullName evidence="2">Uncharacterized protein</fullName>
    </submittedName>
</protein>
<dbReference type="Proteomes" id="UP000036681">
    <property type="component" value="Unplaced"/>
</dbReference>
<name>A0A0M3IBL6_ASCLU</name>
<dbReference type="WBParaSite" id="ALUE_0001512901-mRNA-1">
    <property type="protein sequence ID" value="ALUE_0001512901-mRNA-1"/>
    <property type="gene ID" value="ALUE_0001512901"/>
</dbReference>
<dbReference type="AlphaFoldDB" id="A0A0M3IBL6"/>
<evidence type="ECO:0000313" key="2">
    <source>
        <dbReference type="WBParaSite" id="ALUE_0001512901-mRNA-1"/>
    </source>
</evidence>
<keyword evidence="1" id="KW-1185">Reference proteome</keyword>
<evidence type="ECO:0000313" key="1">
    <source>
        <dbReference type="Proteomes" id="UP000036681"/>
    </source>
</evidence>
<accession>A0A0M3IBL6</accession>
<reference evidence="2" key="1">
    <citation type="submission" date="2017-02" db="UniProtKB">
        <authorList>
            <consortium name="WormBaseParasite"/>
        </authorList>
    </citation>
    <scope>IDENTIFICATION</scope>
</reference>